<dbReference type="EMBL" id="JAACJM010000038">
    <property type="protein sequence ID" value="KAF5362643.1"/>
    <property type="molecule type" value="Genomic_DNA"/>
</dbReference>
<reference evidence="2 3" key="1">
    <citation type="journal article" date="2020" name="ISME J.">
        <title>Uncovering the hidden diversity of litter-decomposition mechanisms in mushroom-forming fungi.</title>
        <authorList>
            <person name="Floudas D."/>
            <person name="Bentzer J."/>
            <person name="Ahren D."/>
            <person name="Johansson T."/>
            <person name="Persson P."/>
            <person name="Tunlid A."/>
        </authorList>
    </citation>
    <scope>NUCLEOTIDE SEQUENCE [LARGE SCALE GENOMIC DNA]</scope>
    <source>
        <strain evidence="2 3">CBS 291.85</strain>
    </source>
</reference>
<protein>
    <recommendedName>
        <fullName evidence="1">F-box domain-containing protein</fullName>
    </recommendedName>
</protein>
<evidence type="ECO:0000313" key="3">
    <source>
        <dbReference type="Proteomes" id="UP000559256"/>
    </source>
</evidence>
<sequence length="118" mass="14075">MLSFPRELQNLVLREFSPVERHRFSLVNKKARELVLQHNQQTFRIRRVLLRFLDTLYNVARFRILQYELGLLVSGSTALQFFSDVVYPDSDLDTYVELVKFRPYADFLLEIGYVFDPI</sequence>
<name>A0A8H5GD03_9AGAR</name>
<dbReference type="PROSITE" id="PS50181">
    <property type="entry name" value="FBOX"/>
    <property type="match status" value="1"/>
</dbReference>
<keyword evidence="3" id="KW-1185">Reference proteome</keyword>
<dbReference type="Proteomes" id="UP000559256">
    <property type="component" value="Unassembled WGS sequence"/>
</dbReference>
<evidence type="ECO:0000313" key="2">
    <source>
        <dbReference type="EMBL" id="KAF5362643.1"/>
    </source>
</evidence>
<feature type="domain" description="F-box" evidence="1">
    <location>
        <begin position="1"/>
        <end position="46"/>
    </location>
</feature>
<dbReference type="AlphaFoldDB" id="A0A8H5GD03"/>
<dbReference type="InterPro" id="IPR001810">
    <property type="entry name" value="F-box_dom"/>
</dbReference>
<gene>
    <name evidence="2" type="ORF">D9758_009555</name>
</gene>
<comment type="caution">
    <text evidence="2">The sequence shown here is derived from an EMBL/GenBank/DDBJ whole genome shotgun (WGS) entry which is preliminary data.</text>
</comment>
<evidence type="ECO:0000259" key="1">
    <source>
        <dbReference type="PROSITE" id="PS50181"/>
    </source>
</evidence>
<dbReference type="Pfam" id="PF00646">
    <property type="entry name" value="F-box"/>
    <property type="match status" value="1"/>
</dbReference>
<organism evidence="2 3">
    <name type="scientific">Tetrapyrgos nigripes</name>
    <dbReference type="NCBI Taxonomy" id="182062"/>
    <lineage>
        <taxon>Eukaryota</taxon>
        <taxon>Fungi</taxon>
        <taxon>Dikarya</taxon>
        <taxon>Basidiomycota</taxon>
        <taxon>Agaricomycotina</taxon>
        <taxon>Agaricomycetes</taxon>
        <taxon>Agaricomycetidae</taxon>
        <taxon>Agaricales</taxon>
        <taxon>Marasmiineae</taxon>
        <taxon>Marasmiaceae</taxon>
        <taxon>Tetrapyrgos</taxon>
    </lineage>
</organism>
<proteinExistence type="predicted"/>
<dbReference type="OrthoDB" id="3041043at2759"/>
<accession>A0A8H5GD03</accession>